<proteinExistence type="predicted"/>
<dbReference type="AlphaFoldDB" id="A0A6H2ELS4"/>
<evidence type="ECO:0000313" key="1">
    <source>
        <dbReference type="EMBL" id="QJC22024.1"/>
    </source>
</evidence>
<protein>
    <submittedName>
        <fullName evidence="1">Uncharacterized protein</fullName>
    </submittedName>
</protein>
<evidence type="ECO:0000313" key="2">
    <source>
        <dbReference type="Proteomes" id="UP000502298"/>
    </source>
</evidence>
<dbReference type="RefSeq" id="WP_168917958.1">
    <property type="nucleotide sequence ID" value="NZ_CP050804.1"/>
</dbReference>
<dbReference type="Proteomes" id="UP000502298">
    <property type="component" value="Chromosome"/>
</dbReference>
<name>A0A6H2ELS4_9ACTO</name>
<dbReference type="KEGG" id="arca:HC352_05585"/>
<sequence>MTTTAKQAGDALKTLIEDSIRYAPRSLQTMIGPSEIGMECDHCLAARLAGWIKTEPTVGWLPFIGTCVHAYYEDLFTKLNNETPGAETQPVFLCENRVTVGEIDGKPVTGSTDLFLPDQYGLAETGMTVDWKIVGKSTLDRVKRNQHPGRKYEVQAHLYARGWNQAGYPTSHVCVYFQPRNSLTLNDGYIWIAEYDEQIALDGLARVERMLKNIRALETVSKDARDKWITGLPREPGCFDCAKYPDFHTTLGQVF</sequence>
<keyword evidence="2" id="KW-1185">Reference proteome</keyword>
<organism evidence="1 2">
    <name type="scientific">Arcanobacterium buesumense</name>
    <dbReference type="NCBI Taxonomy" id="2722751"/>
    <lineage>
        <taxon>Bacteria</taxon>
        <taxon>Bacillati</taxon>
        <taxon>Actinomycetota</taxon>
        <taxon>Actinomycetes</taxon>
        <taxon>Actinomycetales</taxon>
        <taxon>Actinomycetaceae</taxon>
        <taxon>Arcanobacterium</taxon>
    </lineage>
</organism>
<accession>A0A6H2ELS4</accession>
<gene>
    <name evidence="1" type="ORF">HC352_05585</name>
</gene>
<dbReference type="EMBL" id="CP050804">
    <property type="protein sequence ID" value="QJC22024.1"/>
    <property type="molecule type" value="Genomic_DNA"/>
</dbReference>
<reference evidence="1 2" key="1">
    <citation type="submission" date="2020-03" db="EMBL/GenBank/DDBJ databases">
        <title>Complete genome of Arcanobacterium buesumensis sp. nov. strain 2701.</title>
        <authorList>
            <person name="Borowiak M."/>
            <person name="Alssahen M."/>
            <person name="Laemmler C."/>
            <person name="Malorny B."/>
            <person name="Hassan A."/>
            <person name="Prenger-Berninghoff E."/>
            <person name="Ploetz M."/>
            <person name="Abdulmawjood A."/>
        </authorList>
    </citation>
    <scope>NUCLEOTIDE SEQUENCE [LARGE SCALE GENOMIC DNA]</scope>
    <source>
        <strain evidence="1 2">2701</strain>
    </source>
</reference>